<dbReference type="AlphaFoldDB" id="A0A1I5FR79"/>
<name>A0A1I5FR79_9ACTN</name>
<reference evidence="3" key="1">
    <citation type="submission" date="2016-10" db="EMBL/GenBank/DDBJ databases">
        <authorList>
            <person name="Varghese N."/>
            <person name="Submissions S."/>
        </authorList>
    </citation>
    <scope>NUCLEOTIDE SEQUENCE [LARGE SCALE GENOMIC DNA]</scope>
    <source>
        <strain evidence="3">DSM 43161</strain>
    </source>
</reference>
<organism evidence="2 3">
    <name type="scientific">Geodermatophilus obscurus</name>
    <dbReference type="NCBI Taxonomy" id="1861"/>
    <lineage>
        <taxon>Bacteria</taxon>
        <taxon>Bacillati</taxon>
        <taxon>Actinomycetota</taxon>
        <taxon>Actinomycetes</taxon>
        <taxon>Geodermatophilales</taxon>
        <taxon>Geodermatophilaceae</taxon>
        <taxon>Geodermatophilus</taxon>
    </lineage>
</organism>
<feature type="region of interest" description="Disordered" evidence="1">
    <location>
        <begin position="1"/>
        <end position="28"/>
    </location>
</feature>
<proteinExistence type="predicted"/>
<evidence type="ECO:0000256" key="1">
    <source>
        <dbReference type="SAM" id="MobiDB-lite"/>
    </source>
</evidence>
<keyword evidence="3" id="KW-1185">Reference proteome</keyword>
<accession>A0A1I5FR79</accession>
<dbReference type="EMBL" id="FOWE01000005">
    <property type="protein sequence ID" value="SFO26318.1"/>
    <property type="molecule type" value="Genomic_DNA"/>
</dbReference>
<evidence type="ECO:0000313" key="3">
    <source>
        <dbReference type="Proteomes" id="UP000183642"/>
    </source>
</evidence>
<sequence>MQAGQSPGVRRPLPHGPERTGPLCRTGNDLSAGRDHVGFAALHVHPFVVAALLPDATVLWAGVWYSSGLAGTVAVVCVPLHLAGPSPGPS</sequence>
<evidence type="ECO:0000313" key="2">
    <source>
        <dbReference type="EMBL" id="SFO26318.1"/>
    </source>
</evidence>
<dbReference type="Proteomes" id="UP000183642">
    <property type="component" value="Unassembled WGS sequence"/>
</dbReference>
<protein>
    <submittedName>
        <fullName evidence="2">Uncharacterized protein</fullName>
    </submittedName>
</protein>
<gene>
    <name evidence="2" type="ORF">SAMN05660359_02345</name>
</gene>